<evidence type="ECO:0000256" key="1">
    <source>
        <dbReference type="SAM" id="MobiDB-lite"/>
    </source>
</evidence>
<evidence type="ECO:0000313" key="3">
    <source>
        <dbReference type="Proteomes" id="UP001521116"/>
    </source>
</evidence>
<comment type="caution">
    <text evidence="2">The sequence shown here is derived from an EMBL/GenBank/DDBJ whole genome shotgun (WGS) entry which is preliminary data.</text>
</comment>
<accession>A0ABR3SC63</accession>
<dbReference type="EMBL" id="JAJVDC020000253">
    <property type="protein sequence ID" value="KAL1616829.1"/>
    <property type="molecule type" value="Genomic_DNA"/>
</dbReference>
<protein>
    <recommendedName>
        <fullName evidence="4">DUF676 domain-containing protein</fullName>
    </recommendedName>
</protein>
<dbReference type="InterPro" id="IPR029058">
    <property type="entry name" value="AB_hydrolase_fold"/>
</dbReference>
<organism evidence="2 3">
    <name type="scientific">Neofusicoccum ribis</name>
    <dbReference type="NCBI Taxonomy" id="45134"/>
    <lineage>
        <taxon>Eukaryota</taxon>
        <taxon>Fungi</taxon>
        <taxon>Dikarya</taxon>
        <taxon>Ascomycota</taxon>
        <taxon>Pezizomycotina</taxon>
        <taxon>Dothideomycetes</taxon>
        <taxon>Dothideomycetes incertae sedis</taxon>
        <taxon>Botryosphaeriales</taxon>
        <taxon>Botryosphaeriaceae</taxon>
        <taxon>Neofusicoccum</taxon>
    </lineage>
</organism>
<feature type="region of interest" description="Disordered" evidence="1">
    <location>
        <begin position="203"/>
        <end position="256"/>
    </location>
</feature>
<proteinExistence type="predicted"/>
<evidence type="ECO:0000313" key="2">
    <source>
        <dbReference type="EMBL" id="KAL1616829.1"/>
    </source>
</evidence>
<reference evidence="2 3" key="1">
    <citation type="submission" date="2024-02" db="EMBL/GenBank/DDBJ databases">
        <title>De novo assembly and annotation of 12 fungi associated with fruit tree decline syndrome in Ontario, Canada.</title>
        <authorList>
            <person name="Sulman M."/>
            <person name="Ellouze W."/>
            <person name="Ilyukhin E."/>
        </authorList>
    </citation>
    <scope>NUCLEOTIDE SEQUENCE [LARGE SCALE GENOMIC DNA]</scope>
    <source>
        <strain evidence="2 3">M1-105</strain>
    </source>
</reference>
<dbReference type="PANTHER" id="PTHR42044:SF2">
    <property type="entry name" value="DUF676 DOMAIN-CONTAINING PROTEIN"/>
    <property type="match status" value="1"/>
</dbReference>
<dbReference type="PANTHER" id="PTHR42044">
    <property type="entry name" value="DUF676 DOMAIN-CONTAINING PROTEIN-RELATED"/>
    <property type="match status" value="1"/>
</dbReference>
<sequence length="519" mass="57578">MNIFRLPVAATLDAVGRFIRAGDGADKVMSIGTDVINKVSADSLRKFMDGLSSALNRLSPNVLLHSLGQVTRTVLSAIVKKVGQLNVVRDGVMSNKLNELTISFLWTQRHELVNFIVDIVECAKCYVKATSLDGQRDPLEEHGTDNELDISMPMNQHALLCQAQRLVKSLVYLFTNVAEPLSFEEIDMSARTQLATDTFHSGTTIEVTPSGSQTVSAISDTPAKGRRRDSGVGEPDITMSEHSESSPNVASGDGNDNKATITDEKWLFVNGVGTELFWLHLACRKLAKRFSRDVTGVYNRGDGILWDLIECAGQRTRYGYRCAESQKCMVQTTASSRAAQISLVNQLEDALVKAEDGATYKYVVVVAHSQGCLVLRLALEQLLKSSSESLQKVMQERLCVFTFGNPSVEWKIGSAQVLRTEHFANEKDFVAKLGVMYDDKQTERGFTNVFVNKEKEWTGHLFGTQYSLKPQHYTDGFQVKGSNRSWLLNCLEGESIDVARVRFVLSHPNYARKADECIV</sequence>
<keyword evidence="3" id="KW-1185">Reference proteome</keyword>
<dbReference type="Proteomes" id="UP001521116">
    <property type="component" value="Unassembled WGS sequence"/>
</dbReference>
<feature type="compositionally biased region" description="Polar residues" evidence="1">
    <location>
        <begin position="203"/>
        <end position="219"/>
    </location>
</feature>
<name>A0ABR3SC63_9PEZI</name>
<dbReference type="Gene3D" id="3.40.50.1820">
    <property type="entry name" value="alpha/beta hydrolase"/>
    <property type="match status" value="1"/>
</dbReference>
<evidence type="ECO:0008006" key="4">
    <source>
        <dbReference type="Google" id="ProtNLM"/>
    </source>
</evidence>
<gene>
    <name evidence="2" type="ORF">SLS56_011261</name>
</gene>